<protein>
    <recommendedName>
        <fullName evidence="5">Phytanoyl-CoA dioxygenase</fullName>
    </recommendedName>
</protein>
<keyword evidence="2" id="KW-0732">Signal</keyword>
<dbReference type="InterPro" id="IPR008775">
    <property type="entry name" value="Phytyl_CoA_dOase-like"/>
</dbReference>
<feature type="chain" id="PRO_5032707877" description="Phytanoyl-CoA dioxygenase" evidence="2">
    <location>
        <begin position="27"/>
        <end position="300"/>
    </location>
</feature>
<dbReference type="Gene3D" id="2.60.120.620">
    <property type="entry name" value="q2cbj1_9rhob like domain"/>
    <property type="match status" value="1"/>
</dbReference>
<dbReference type="EMBL" id="CAJNNV010029467">
    <property type="protein sequence ID" value="CAE8628704.1"/>
    <property type="molecule type" value="Genomic_DNA"/>
</dbReference>
<dbReference type="OrthoDB" id="433895at2759"/>
<feature type="non-terminal residue" evidence="3">
    <location>
        <position position="1"/>
    </location>
</feature>
<dbReference type="PANTHER" id="PTHR20883:SF49">
    <property type="entry name" value="PHYTANOYL-COA DIOXYGENASE"/>
    <property type="match status" value="1"/>
</dbReference>
<dbReference type="Proteomes" id="UP000654075">
    <property type="component" value="Unassembled WGS sequence"/>
</dbReference>
<dbReference type="Pfam" id="PF05721">
    <property type="entry name" value="PhyH"/>
    <property type="match status" value="1"/>
</dbReference>
<comment type="caution">
    <text evidence="3">The sequence shown here is derived from an EMBL/GenBank/DDBJ whole genome shotgun (WGS) entry which is preliminary data.</text>
</comment>
<dbReference type="PANTHER" id="PTHR20883">
    <property type="entry name" value="PHYTANOYL-COA DIOXYGENASE DOMAIN CONTAINING 1"/>
    <property type="match status" value="1"/>
</dbReference>
<comment type="cofactor">
    <cofactor evidence="1">
        <name>Fe cation</name>
        <dbReference type="ChEBI" id="CHEBI:24875"/>
    </cofactor>
</comment>
<gene>
    <name evidence="3" type="ORF">PGLA1383_LOCUS45309</name>
</gene>
<evidence type="ECO:0000256" key="2">
    <source>
        <dbReference type="SAM" id="SignalP"/>
    </source>
</evidence>
<name>A0A813GTN9_POLGL</name>
<accession>A0A813GTN9</accession>
<dbReference type="SUPFAM" id="SSF51197">
    <property type="entry name" value="Clavaminate synthase-like"/>
    <property type="match status" value="1"/>
</dbReference>
<evidence type="ECO:0000256" key="1">
    <source>
        <dbReference type="ARBA" id="ARBA00001962"/>
    </source>
</evidence>
<proteinExistence type="predicted"/>
<evidence type="ECO:0000313" key="4">
    <source>
        <dbReference type="Proteomes" id="UP000654075"/>
    </source>
</evidence>
<keyword evidence="4" id="KW-1185">Reference proteome</keyword>
<organism evidence="3 4">
    <name type="scientific">Polarella glacialis</name>
    <name type="common">Dinoflagellate</name>
    <dbReference type="NCBI Taxonomy" id="89957"/>
    <lineage>
        <taxon>Eukaryota</taxon>
        <taxon>Sar</taxon>
        <taxon>Alveolata</taxon>
        <taxon>Dinophyceae</taxon>
        <taxon>Suessiales</taxon>
        <taxon>Suessiaceae</taxon>
        <taxon>Polarella</taxon>
    </lineage>
</organism>
<dbReference type="AlphaFoldDB" id="A0A813GTN9"/>
<evidence type="ECO:0008006" key="5">
    <source>
        <dbReference type="Google" id="ProtNLM"/>
    </source>
</evidence>
<evidence type="ECO:0000313" key="3">
    <source>
        <dbReference type="EMBL" id="CAE8628704.1"/>
    </source>
</evidence>
<reference evidence="3" key="1">
    <citation type="submission" date="2021-02" db="EMBL/GenBank/DDBJ databases">
        <authorList>
            <person name="Dougan E. K."/>
            <person name="Rhodes N."/>
            <person name="Thang M."/>
            <person name="Chan C."/>
        </authorList>
    </citation>
    <scope>NUCLEOTIDE SEQUENCE</scope>
</reference>
<sequence>MRIPGASMLWICASCAVLAAAALTNSEVLEDLSNQFRIGGSVLTRSLLEPTEVSRLAVRLRELLSEHGRRAFGDDGTKEVRFTFAVHELDKDVAKFVARRSSRLWQEAERLAGSKNLCVLMDRGFSKDPGDPETHWHRDDEAIGLHRVHAGLRTVHAWIPLAAMNKDMGTLQYLVGTHRRSYGWLENLITAVWGWDVAWFATARTIQDDGLELGDVAWHDGWTLHSAGSNSAQAVRDGLAVSYAYCIDSDGCGGAAAHVSASDPSCRATESLFDKGWRERHRNGENDYSKTLLTDPWMDQ</sequence>
<feature type="signal peptide" evidence="2">
    <location>
        <begin position="1"/>
        <end position="26"/>
    </location>
</feature>